<dbReference type="STRING" id="659014.SAMN04487996_12269"/>
<sequence length="285" mass="33354">MQEIVINGSTHKFPQDWQEVSRHKLPALLKNLFVLPESGETYHELLRITLGYTSKQWGRIMDRLFGKKSPEANKDQSALVLAELLRQLSWMWQTDLTVAPFSSFEVDGQRWEVFTEGFRSMSFGELSDAYIHAQAFIKQLVEGEERLDMLVATLCRPKRKRKYQNDPDWNGDEREDYNEHIAANRAKLLTGRFFDEKVLVLVYFLGTVKNFFSYFDLFENDGSKPPVPEDFPGQSLIKNQYELSQKQIFGSMSQTKRANVHEVFQFLEEHRKDVKAEIERNKSKN</sequence>
<keyword evidence="2" id="KW-1185">Reference proteome</keyword>
<name>A0A1G7WJC4_9BACT</name>
<dbReference type="Proteomes" id="UP000198748">
    <property type="component" value="Unassembled WGS sequence"/>
</dbReference>
<dbReference type="EMBL" id="FNAN01000022">
    <property type="protein sequence ID" value="SDG72065.1"/>
    <property type="molecule type" value="Genomic_DNA"/>
</dbReference>
<reference evidence="2" key="1">
    <citation type="submission" date="2016-10" db="EMBL/GenBank/DDBJ databases">
        <authorList>
            <person name="Varghese N."/>
            <person name="Submissions S."/>
        </authorList>
    </citation>
    <scope>NUCLEOTIDE SEQUENCE [LARGE SCALE GENOMIC DNA]</scope>
    <source>
        <strain evidence="2">DSM 25329</strain>
    </source>
</reference>
<accession>A0A1G7WJC4</accession>
<dbReference type="OrthoDB" id="879730at2"/>
<dbReference type="AlphaFoldDB" id="A0A1G7WJC4"/>
<evidence type="ECO:0000313" key="1">
    <source>
        <dbReference type="EMBL" id="SDG72065.1"/>
    </source>
</evidence>
<proteinExistence type="predicted"/>
<protein>
    <submittedName>
        <fullName evidence="1">Uncharacterized protein</fullName>
    </submittedName>
</protein>
<evidence type="ECO:0000313" key="2">
    <source>
        <dbReference type="Proteomes" id="UP000198748"/>
    </source>
</evidence>
<gene>
    <name evidence="1" type="ORF">SAMN04487996_12269</name>
</gene>
<dbReference type="RefSeq" id="WP_090156704.1">
    <property type="nucleotide sequence ID" value="NZ_FNAN01000022.1"/>
</dbReference>
<organism evidence="1 2">
    <name type="scientific">Dyadobacter soli</name>
    <dbReference type="NCBI Taxonomy" id="659014"/>
    <lineage>
        <taxon>Bacteria</taxon>
        <taxon>Pseudomonadati</taxon>
        <taxon>Bacteroidota</taxon>
        <taxon>Cytophagia</taxon>
        <taxon>Cytophagales</taxon>
        <taxon>Spirosomataceae</taxon>
        <taxon>Dyadobacter</taxon>
    </lineage>
</organism>